<dbReference type="EMBL" id="FOKJ01000053">
    <property type="protein sequence ID" value="SFB46051.1"/>
    <property type="molecule type" value="Genomic_DNA"/>
</dbReference>
<dbReference type="RefSeq" id="WP_091013726.1">
    <property type="nucleotide sequence ID" value="NZ_FOKJ01000053.1"/>
</dbReference>
<evidence type="ECO:0000313" key="1">
    <source>
        <dbReference type="EMBL" id="SFB46051.1"/>
    </source>
</evidence>
<keyword evidence="2" id="KW-1185">Reference proteome</keyword>
<dbReference type="Proteomes" id="UP000198861">
    <property type="component" value="Unassembled WGS sequence"/>
</dbReference>
<accession>A0A1I1B702</accession>
<name>A0A1I1B702_9GAMM</name>
<comment type="caution">
    <text evidence="1">The sequence shown here is derived from an EMBL/GenBank/DDBJ whole genome shotgun (WGS) entry which is preliminary data.</text>
</comment>
<gene>
    <name evidence="1" type="ORF">SAMN04244571_02966</name>
</gene>
<organism evidence="1 2">
    <name type="scientific">Azotobacter beijerinckii</name>
    <dbReference type="NCBI Taxonomy" id="170623"/>
    <lineage>
        <taxon>Bacteria</taxon>
        <taxon>Pseudomonadati</taxon>
        <taxon>Pseudomonadota</taxon>
        <taxon>Gammaproteobacteria</taxon>
        <taxon>Pseudomonadales</taxon>
        <taxon>Pseudomonadaceae</taxon>
        <taxon>Azotobacter</taxon>
    </lineage>
</organism>
<reference evidence="1 2" key="1">
    <citation type="submission" date="2016-10" db="EMBL/GenBank/DDBJ databases">
        <authorList>
            <person name="Varghese N."/>
            <person name="Submissions S."/>
        </authorList>
    </citation>
    <scope>NUCLEOTIDE SEQUENCE [LARGE SCALE GENOMIC DNA]</scope>
    <source>
        <strain evidence="1 2">DSM 282</strain>
    </source>
</reference>
<sequence length="67" mass="7085">MSDSQPPHHGNPLIGQTNGDTIESLYNYIEYLCLSADGDGTTHPGMALSLQLVLGAVDSLKGGERID</sequence>
<evidence type="ECO:0000313" key="2">
    <source>
        <dbReference type="Proteomes" id="UP000198861"/>
    </source>
</evidence>
<proteinExistence type="predicted"/>
<protein>
    <submittedName>
        <fullName evidence="1">Uncharacterized protein</fullName>
    </submittedName>
</protein>